<name>A0A0C2A750_9BACT</name>
<dbReference type="InterPro" id="IPR011761">
    <property type="entry name" value="ATP-grasp"/>
</dbReference>
<evidence type="ECO:0000313" key="8">
    <source>
        <dbReference type="Proteomes" id="UP000031599"/>
    </source>
</evidence>
<dbReference type="PROSITE" id="PS50975">
    <property type="entry name" value="ATP_GRASP"/>
    <property type="match status" value="1"/>
</dbReference>
<dbReference type="Gene3D" id="3.30.470.20">
    <property type="entry name" value="ATP-grasp fold, B domain"/>
    <property type="match status" value="1"/>
</dbReference>
<dbReference type="GO" id="GO:0046872">
    <property type="term" value="F:metal ion binding"/>
    <property type="evidence" value="ECO:0007669"/>
    <property type="project" value="InterPro"/>
</dbReference>
<dbReference type="PANTHER" id="PTHR43585">
    <property type="entry name" value="FUMIPYRROLE BIOSYNTHESIS PROTEIN C"/>
    <property type="match status" value="1"/>
</dbReference>
<protein>
    <submittedName>
        <fullName evidence="7">Carbamoylphosphate synthase large subunit</fullName>
    </submittedName>
</protein>
<keyword evidence="1" id="KW-0436">Ligase</keyword>
<keyword evidence="4 5" id="KW-0067">ATP-binding</keyword>
<evidence type="ECO:0000256" key="3">
    <source>
        <dbReference type="ARBA" id="ARBA00022755"/>
    </source>
</evidence>
<dbReference type="Pfam" id="PF02222">
    <property type="entry name" value="ATP-grasp"/>
    <property type="match status" value="1"/>
</dbReference>
<dbReference type="InterPro" id="IPR003135">
    <property type="entry name" value="ATP-grasp_carboxylate-amine"/>
</dbReference>
<dbReference type="GO" id="GO:0016874">
    <property type="term" value="F:ligase activity"/>
    <property type="evidence" value="ECO:0007669"/>
    <property type="project" value="UniProtKB-KW"/>
</dbReference>
<dbReference type="Proteomes" id="UP000031599">
    <property type="component" value="Unassembled WGS sequence"/>
</dbReference>
<evidence type="ECO:0000256" key="5">
    <source>
        <dbReference type="PROSITE-ProRule" id="PRU00409"/>
    </source>
</evidence>
<gene>
    <name evidence="7" type="ORF">DB30_04693</name>
</gene>
<accession>A0A0C2A750</accession>
<sequence length="409" mass="45329">MPVDVIFLEPNFPRNQREFARALHAVGARVTGIGERPKEYLDDEMRHWLSHYEQVSNVTDPTQVERAVRFMQTKIRVDRLEAAVEAHVMCAAKVREACGIPGTSVETTFLCRDKPAMKEALRKAGVPCAQSIGSDDAKEIKDFVQRIGYPVIVKPRDAAGAAATYRCDDDASLAQALHESGVGSGHSVAVEEFIEGHEGFWDTITVGGTVVHEFVCHYYPSVLEAMRSREVNPQFICTNRVDAAGSYDEVKAMGRKVLGALGIKTSATHMEWFYGPKGLKFSEIGCRPPGVGAWDLYCAANDVDIYREWAEAVVWRTQKQKLSRRFSAGIVALRPDRDGRIVGYEGMDTVERAFGQWIIDAHLPAAGTPTGPVGAGFMANAWIRMKHPDYDELRRMLDLVGQTVKVRAA</sequence>
<dbReference type="InterPro" id="IPR013815">
    <property type="entry name" value="ATP_grasp_subdomain_1"/>
</dbReference>
<feature type="domain" description="ATP-grasp" evidence="6">
    <location>
        <begin position="118"/>
        <end position="314"/>
    </location>
</feature>
<dbReference type="GO" id="GO:0005524">
    <property type="term" value="F:ATP binding"/>
    <property type="evidence" value="ECO:0007669"/>
    <property type="project" value="UniProtKB-UniRule"/>
</dbReference>
<evidence type="ECO:0000256" key="4">
    <source>
        <dbReference type="ARBA" id="ARBA00022840"/>
    </source>
</evidence>
<dbReference type="GO" id="GO:0006164">
    <property type="term" value="P:purine nucleotide biosynthetic process"/>
    <property type="evidence" value="ECO:0007669"/>
    <property type="project" value="UniProtKB-KW"/>
</dbReference>
<dbReference type="SUPFAM" id="SSF56059">
    <property type="entry name" value="Glutathione synthetase ATP-binding domain-like"/>
    <property type="match status" value="1"/>
</dbReference>
<comment type="caution">
    <text evidence="7">The sequence shown here is derived from an EMBL/GenBank/DDBJ whole genome shotgun (WGS) entry which is preliminary data.</text>
</comment>
<keyword evidence="2 5" id="KW-0547">Nucleotide-binding</keyword>
<dbReference type="AlphaFoldDB" id="A0A0C2A750"/>
<dbReference type="InterPro" id="IPR052032">
    <property type="entry name" value="ATP-dep_AA_Ligase"/>
</dbReference>
<dbReference type="PANTHER" id="PTHR43585:SF2">
    <property type="entry name" value="ATP-GRASP ENZYME FSQD"/>
    <property type="match status" value="1"/>
</dbReference>
<dbReference type="Gene3D" id="3.40.50.20">
    <property type="match status" value="1"/>
</dbReference>
<keyword evidence="3" id="KW-0658">Purine biosynthesis</keyword>
<organism evidence="7 8">
    <name type="scientific">Enhygromyxa salina</name>
    <dbReference type="NCBI Taxonomy" id="215803"/>
    <lineage>
        <taxon>Bacteria</taxon>
        <taxon>Pseudomonadati</taxon>
        <taxon>Myxococcota</taxon>
        <taxon>Polyangia</taxon>
        <taxon>Nannocystales</taxon>
        <taxon>Nannocystaceae</taxon>
        <taxon>Enhygromyxa</taxon>
    </lineage>
</organism>
<evidence type="ECO:0000259" key="6">
    <source>
        <dbReference type="PROSITE" id="PS50975"/>
    </source>
</evidence>
<reference evidence="7 8" key="1">
    <citation type="submission" date="2014-12" db="EMBL/GenBank/DDBJ databases">
        <title>Genome assembly of Enhygromyxa salina DSM 15201.</title>
        <authorList>
            <person name="Sharma G."/>
            <person name="Subramanian S."/>
        </authorList>
    </citation>
    <scope>NUCLEOTIDE SEQUENCE [LARGE SCALE GENOMIC DNA]</scope>
    <source>
        <strain evidence="7 8">DSM 15201</strain>
    </source>
</reference>
<proteinExistence type="predicted"/>
<evidence type="ECO:0000256" key="2">
    <source>
        <dbReference type="ARBA" id="ARBA00022741"/>
    </source>
</evidence>
<dbReference type="EMBL" id="JMCC02000004">
    <property type="protein sequence ID" value="KIG19228.1"/>
    <property type="molecule type" value="Genomic_DNA"/>
</dbReference>
<evidence type="ECO:0000313" key="7">
    <source>
        <dbReference type="EMBL" id="KIG19228.1"/>
    </source>
</evidence>
<dbReference type="Gene3D" id="3.30.1490.20">
    <property type="entry name" value="ATP-grasp fold, A domain"/>
    <property type="match status" value="1"/>
</dbReference>
<dbReference type="RefSeq" id="WP_052546387.1">
    <property type="nucleotide sequence ID" value="NZ_JMCC02000004.1"/>
</dbReference>
<evidence type="ECO:0000256" key="1">
    <source>
        <dbReference type="ARBA" id="ARBA00022598"/>
    </source>
</evidence>